<feature type="region of interest" description="Disordered" evidence="1">
    <location>
        <begin position="97"/>
        <end position="139"/>
    </location>
</feature>
<gene>
    <name evidence="2" type="ORF">CC1G_10158</name>
</gene>
<dbReference type="AlphaFoldDB" id="A8PEF5"/>
<dbReference type="GeneID" id="6017439"/>
<dbReference type="InParanoid" id="A8PEF5"/>
<keyword evidence="3" id="KW-1185">Reference proteome</keyword>
<reference evidence="2 3" key="1">
    <citation type="journal article" date="2010" name="Proc. Natl. Acad. Sci. U.S.A.">
        <title>Insights into evolution of multicellular fungi from the assembled chromosomes of the mushroom Coprinopsis cinerea (Coprinus cinereus).</title>
        <authorList>
            <person name="Stajich J.E."/>
            <person name="Wilke S.K."/>
            <person name="Ahren D."/>
            <person name="Au C.H."/>
            <person name="Birren B.W."/>
            <person name="Borodovsky M."/>
            <person name="Burns C."/>
            <person name="Canback B."/>
            <person name="Casselton L.A."/>
            <person name="Cheng C.K."/>
            <person name="Deng J."/>
            <person name="Dietrich F.S."/>
            <person name="Fargo D.C."/>
            <person name="Farman M.L."/>
            <person name="Gathman A.C."/>
            <person name="Goldberg J."/>
            <person name="Guigo R."/>
            <person name="Hoegger P.J."/>
            <person name="Hooker J.B."/>
            <person name="Huggins A."/>
            <person name="James T.Y."/>
            <person name="Kamada T."/>
            <person name="Kilaru S."/>
            <person name="Kodira C."/>
            <person name="Kues U."/>
            <person name="Kupfer D."/>
            <person name="Kwan H.S."/>
            <person name="Lomsadze A."/>
            <person name="Li W."/>
            <person name="Lilly W.W."/>
            <person name="Ma L.J."/>
            <person name="Mackey A.J."/>
            <person name="Manning G."/>
            <person name="Martin F."/>
            <person name="Muraguchi H."/>
            <person name="Natvig D.O."/>
            <person name="Palmerini H."/>
            <person name="Ramesh M.A."/>
            <person name="Rehmeyer C.J."/>
            <person name="Roe B.A."/>
            <person name="Shenoy N."/>
            <person name="Stanke M."/>
            <person name="Ter-Hovhannisyan V."/>
            <person name="Tunlid A."/>
            <person name="Velagapudi R."/>
            <person name="Vision T.J."/>
            <person name="Zeng Q."/>
            <person name="Zolan M.E."/>
            <person name="Pukkila P.J."/>
        </authorList>
    </citation>
    <scope>NUCLEOTIDE SEQUENCE [LARGE SCALE GENOMIC DNA]</scope>
    <source>
        <strain evidence="3">Okayama-7 / 130 / ATCC MYA-4618 / FGSC 9003</strain>
    </source>
</reference>
<dbReference type="RefSeq" id="XP_001840784.1">
    <property type="nucleotide sequence ID" value="XM_001840732.1"/>
</dbReference>
<comment type="caution">
    <text evidence="2">The sequence shown here is derived from an EMBL/GenBank/DDBJ whole genome shotgun (WGS) entry which is preliminary data.</text>
</comment>
<dbReference type="VEuPathDB" id="FungiDB:CC1G_10158"/>
<protein>
    <submittedName>
        <fullName evidence="2">Uncharacterized protein</fullName>
    </submittedName>
</protein>
<accession>A8PEF5</accession>
<evidence type="ECO:0000313" key="3">
    <source>
        <dbReference type="Proteomes" id="UP000001861"/>
    </source>
</evidence>
<feature type="compositionally biased region" description="Acidic residues" evidence="1">
    <location>
        <begin position="112"/>
        <end position="129"/>
    </location>
</feature>
<feature type="region of interest" description="Disordered" evidence="1">
    <location>
        <begin position="1"/>
        <end position="45"/>
    </location>
</feature>
<dbReference type="KEGG" id="cci:CC1G_10158"/>
<feature type="compositionally biased region" description="Basic and acidic residues" evidence="1">
    <location>
        <begin position="101"/>
        <end position="111"/>
    </location>
</feature>
<name>A8PEF5_COPC7</name>
<evidence type="ECO:0000256" key="1">
    <source>
        <dbReference type="SAM" id="MobiDB-lite"/>
    </source>
</evidence>
<feature type="compositionally biased region" description="Polar residues" evidence="1">
    <location>
        <begin position="20"/>
        <end position="33"/>
    </location>
</feature>
<evidence type="ECO:0000313" key="2">
    <source>
        <dbReference type="EMBL" id="EAU81039.1"/>
    </source>
</evidence>
<dbReference type="Proteomes" id="UP000001861">
    <property type="component" value="Unassembled WGS sequence"/>
</dbReference>
<sequence>MGTHKPTSSCSSKKHGHKSPTSILRSPVSSSCLSDYKRRKEKRAKKVRWDTKRLEETMKMIETTLEDGLLPSEIYMHAPAEVDENMEECTQDLSQLQIESSSKEEGEHMNVDGDEDRDADADVDGEPELVEQFTNKVRL</sequence>
<organism evidence="2 3">
    <name type="scientific">Coprinopsis cinerea (strain Okayama-7 / 130 / ATCC MYA-4618 / FGSC 9003)</name>
    <name type="common">Inky cap fungus</name>
    <name type="synonym">Hormographiella aspergillata</name>
    <dbReference type="NCBI Taxonomy" id="240176"/>
    <lineage>
        <taxon>Eukaryota</taxon>
        <taxon>Fungi</taxon>
        <taxon>Dikarya</taxon>
        <taxon>Basidiomycota</taxon>
        <taxon>Agaricomycotina</taxon>
        <taxon>Agaricomycetes</taxon>
        <taxon>Agaricomycetidae</taxon>
        <taxon>Agaricales</taxon>
        <taxon>Agaricineae</taxon>
        <taxon>Psathyrellaceae</taxon>
        <taxon>Coprinopsis</taxon>
    </lineage>
</organism>
<dbReference type="EMBL" id="AACS02000007">
    <property type="protein sequence ID" value="EAU81039.1"/>
    <property type="molecule type" value="Genomic_DNA"/>
</dbReference>
<proteinExistence type="predicted"/>